<gene>
    <name evidence="2" type="primary">yvaG</name>
    <name evidence="2" type="ORF">SNAT2548_LOCUS12174</name>
</gene>
<feature type="compositionally biased region" description="Basic and acidic residues" evidence="1">
    <location>
        <begin position="1"/>
        <end position="13"/>
    </location>
</feature>
<dbReference type="InterPro" id="IPR029063">
    <property type="entry name" value="SAM-dependent_MTases_sf"/>
</dbReference>
<dbReference type="SUPFAM" id="SSF53335">
    <property type="entry name" value="S-adenosyl-L-methionine-dependent methyltransferases"/>
    <property type="match status" value="1"/>
</dbReference>
<proteinExistence type="predicted"/>
<evidence type="ECO:0000256" key="1">
    <source>
        <dbReference type="SAM" id="MobiDB-lite"/>
    </source>
</evidence>
<dbReference type="EMBL" id="CAJNDS010001147">
    <property type="protein sequence ID" value="CAE7249505.1"/>
    <property type="molecule type" value="Genomic_DNA"/>
</dbReference>
<reference evidence="2" key="1">
    <citation type="submission" date="2021-02" db="EMBL/GenBank/DDBJ databases">
        <authorList>
            <person name="Dougan E. K."/>
            <person name="Rhodes N."/>
            <person name="Thang M."/>
            <person name="Chan C."/>
        </authorList>
    </citation>
    <scope>NUCLEOTIDE SEQUENCE</scope>
</reference>
<evidence type="ECO:0000313" key="3">
    <source>
        <dbReference type="Proteomes" id="UP000604046"/>
    </source>
</evidence>
<keyword evidence="3" id="KW-1185">Reference proteome</keyword>
<comment type="caution">
    <text evidence="2">The sequence shown here is derived from an EMBL/GenBank/DDBJ whole genome shotgun (WGS) entry which is preliminary data.</text>
</comment>
<organism evidence="2 3">
    <name type="scientific">Symbiodinium natans</name>
    <dbReference type="NCBI Taxonomy" id="878477"/>
    <lineage>
        <taxon>Eukaryota</taxon>
        <taxon>Sar</taxon>
        <taxon>Alveolata</taxon>
        <taxon>Dinophyceae</taxon>
        <taxon>Suessiales</taxon>
        <taxon>Symbiodiniaceae</taxon>
        <taxon>Symbiodinium</taxon>
    </lineage>
</organism>
<feature type="region of interest" description="Disordered" evidence="1">
    <location>
        <begin position="1"/>
        <end position="67"/>
    </location>
</feature>
<accession>A0A812LTW3</accession>
<sequence>MKKKRAEAARAEPGDTSPTSSSKIFRTGVCSRPDRPPVIPPSLTLCNGTAPHAEPSERPRPKKRKRNAMEALLSRAEEATRSFSQVPEGPTWPKVAAIGQEQFARVLELAKATLDVNKAQQLASAAAAALRLSWAIGLAEPTKGAEVEWRRFLEDKLQEALQLLAGAEAEWAYALNAFRVPKTGSLEALLRHLDSFDQLLLRLWARSGGSAALHPAELSEASCAYHLQRKDLKAAMQSLASGTPRALKLSLLWGFRKAWLRRGAGRTWKPAPWPLRYLRARWLEASCLVHGHGHALSQKQKLQKAALSWQLAGRDASARCHGFAVPTFGALKLLSKCSAGGLVELGAGVGYWAALLRRRGVDVVALDIDPPSGAHGSAGESKVTFGDASSLRELSCEALLLCMPPPGEADCADQALKNFRGKYVAYVGEWCTGMTATRSFHESLQSRYVLKHRIPLPCYPSMRAECYFFRKRSCREGREKPASPEPTELWACDACQGRAPLYLCPATRYWRLCSESCYEALKDDQAALLRIVFCGLEVEVPAWSAWASLSWLGEDSARGQQWDALKRATPQPEIAGWLSSTANLS</sequence>
<dbReference type="Proteomes" id="UP000604046">
    <property type="component" value="Unassembled WGS sequence"/>
</dbReference>
<evidence type="ECO:0000313" key="2">
    <source>
        <dbReference type="EMBL" id="CAE7249505.1"/>
    </source>
</evidence>
<protein>
    <submittedName>
        <fullName evidence="2">YvaG protein</fullName>
    </submittedName>
</protein>
<dbReference type="AlphaFoldDB" id="A0A812LTW3"/>
<dbReference type="PANTHER" id="PTHR39290:SF6">
    <property type="entry name" value="S-ADENOSYL-L-METHIONINE-DEPENDENT METHYLTRANSFERASES SUPERFAMILY PROTEIN"/>
    <property type="match status" value="1"/>
</dbReference>
<dbReference type="OrthoDB" id="446561at2759"/>
<dbReference type="PANTHER" id="PTHR39290">
    <property type="entry name" value="C3H1-TYPE DOMAIN-CONTAINING PROTEIN-RELATED"/>
    <property type="match status" value="1"/>
</dbReference>
<name>A0A812LTW3_9DINO</name>